<accession>A0A9P0EMC2</accession>
<dbReference type="AlphaFoldDB" id="A0A9P0EMC2"/>
<sequence>MLVAVHLSLSGETFGRLSQPSSPVTENILPNDWTSADPESPTAPVPPPLSPNIEASLADDAPQAGQIFCQKLINQCYLIPANQWEGSSWTQIKHLPLIHVVRKTPDDEFFVVALADSCIQHIRRYGVGLKLVPEADVEYHGDEFSTVYFMAYGIREARQKYRRQFIRNAGRGINSRRGRGLGRLYQRTTLDEGMQTAIHWAILTTDILELDAETRDRFLLSVLFLCLHVEGNLSNPSAIASIKRKPEIWHKFFQQLYTIKTAKPAEDPRAEIHQVSLLRGLCEFAGGATDDLQHAFNTKLSTNDNMAILGDLFQLDFANPLMVGSFWSGEVMDLLLRQQHLKVTGRMLDWLKGMHMYVPLGYSPRLYKALPAAFAHALEYQTVKGVEALMSELYDRLLETITQGAESKIREAHCYEWRPHSGVSGTAIQLLNGILVI</sequence>
<name>A0A9P0EMC2_9HYPO</name>
<keyword evidence="3" id="KW-1185">Reference proteome</keyword>
<dbReference type="OrthoDB" id="5143345at2759"/>
<feature type="region of interest" description="Disordered" evidence="1">
    <location>
        <begin position="16"/>
        <end position="46"/>
    </location>
</feature>
<evidence type="ECO:0000313" key="3">
    <source>
        <dbReference type="Proteomes" id="UP000775872"/>
    </source>
</evidence>
<reference evidence="2" key="1">
    <citation type="submission" date="2021-10" db="EMBL/GenBank/DDBJ databases">
        <authorList>
            <person name="Piombo E."/>
        </authorList>
    </citation>
    <scope>NUCLEOTIDE SEQUENCE</scope>
</reference>
<organism evidence="2 3">
    <name type="scientific">Clonostachys solani</name>
    <dbReference type="NCBI Taxonomy" id="160281"/>
    <lineage>
        <taxon>Eukaryota</taxon>
        <taxon>Fungi</taxon>
        <taxon>Dikarya</taxon>
        <taxon>Ascomycota</taxon>
        <taxon>Pezizomycotina</taxon>
        <taxon>Sordariomycetes</taxon>
        <taxon>Hypocreomycetidae</taxon>
        <taxon>Hypocreales</taxon>
        <taxon>Bionectriaceae</taxon>
        <taxon>Clonostachys</taxon>
    </lineage>
</organism>
<gene>
    <name evidence="2" type="ORF">CSOL1703_00016360</name>
</gene>
<feature type="compositionally biased region" description="Polar residues" evidence="1">
    <location>
        <begin position="16"/>
        <end position="25"/>
    </location>
</feature>
<protein>
    <submittedName>
        <fullName evidence="2">Uncharacterized protein</fullName>
    </submittedName>
</protein>
<proteinExistence type="predicted"/>
<evidence type="ECO:0000256" key="1">
    <source>
        <dbReference type="SAM" id="MobiDB-lite"/>
    </source>
</evidence>
<dbReference type="Proteomes" id="UP000775872">
    <property type="component" value="Unassembled WGS sequence"/>
</dbReference>
<evidence type="ECO:0000313" key="2">
    <source>
        <dbReference type="EMBL" id="CAH0054802.1"/>
    </source>
</evidence>
<comment type="caution">
    <text evidence="2">The sequence shown here is derived from an EMBL/GenBank/DDBJ whole genome shotgun (WGS) entry which is preliminary data.</text>
</comment>
<dbReference type="EMBL" id="CABFOC020000052">
    <property type="protein sequence ID" value="CAH0054802.1"/>
    <property type="molecule type" value="Genomic_DNA"/>
</dbReference>